<gene>
    <name evidence="2" type="primary">LOC113464833</name>
</gene>
<dbReference type="SUPFAM" id="SSF51206">
    <property type="entry name" value="cAMP-binding domain-like"/>
    <property type="match status" value="1"/>
</dbReference>
<sequence>KVDLLLINSRDFDDILRRHLKREWNVLQDALVNFNYFKSWSVELIRECCILSRIKEYQPDEVLLGDGKGMVNYVHFLLEGECRLIEHMVVREERTVYGVHYELYDPGKPSAHKESLALSKASEIEEMEYELQTSKSGLNATHSEHLIDYAQLVLSSKPADKKMDFERQSIITATLLDV</sequence>
<dbReference type="AlphaFoldDB" id="A0AAJ7S7I6"/>
<reference evidence="2" key="1">
    <citation type="submission" date="2025-08" db="UniProtKB">
        <authorList>
            <consortium name="RefSeq"/>
        </authorList>
    </citation>
    <scope>IDENTIFICATION</scope>
    <source>
        <tissue evidence="2">Whole body</tissue>
    </source>
</reference>
<evidence type="ECO:0000313" key="2">
    <source>
        <dbReference type="RefSeq" id="XP_026672913.1"/>
    </source>
</evidence>
<dbReference type="KEGG" id="ccal:113464833"/>
<keyword evidence="1" id="KW-1185">Reference proteome</keyword>
<feature type="non-terminal residue" evidence="2">
    <location>
        <position position="178"/>
    </location>
</feature>
<dbReference type="InterPro" id="IPR018490">
    <property type="entry name" value="cNMP-bd_dom_sf"/>
</dbReference>
<feature type="non-terminal residue" evidence="2">
    <location>
        <position position="1"/>
    </location>
</feature>
<evidence type="ECO:0000313" key="1">
    <source>
        <dbReference type="Proteomes" id="UP000694925"/>
    </source>
</evidence>
<dbReference type="Proteomes" id="UP000694925">
    <property type="component" value="Unplaced"/>
</dbReference>
<protein>
    <submittedName>
        <fullName evidence="2">Uncharacterized protein LOC113464833</fullName>
    </submittedName>
</protein>
<organism evidence="1 2">
    <name type="scientific">Ceratina calcarata</name>
    <dbReference type="NCBI Taxonomy" id="156304"/>
    <lineage>
        <taxon>Eukaryota</taxon>
        <taxon>Metazoa</taxon>
        <taxon>Ecdysozoa</taxon>
        <taxon>Arthropoda</taxon>
        <taxon>Hexapoda</taxon>
        <taxon>Insecta</taxon>
        <taxon>Pterygota</taxon>
        <taxon>Neoptera</taxon>
        <taxon>Endopterygota</taxon>
        <taxon>Hymenoptera</taxon>
        <taxon>Apocrita</taxon>
        <taxon>Aculeata</taxon>
        <taxon>Apoidea</taxon>
        <taxon>Anthophila</taxon>
        <taxon>Apidae</taxon>
        <taxon>Ceratina</taxon>
        <taxon>Zadontomerus</taxon>
    </lineage>
</organism>
<accession>A0AAJ7S7I6</accession>
<dbReference type="RefSeq" id="XP_026672913.1">
    <property type="nucleotide sequence ID" value="XM_026817112.1"/>
</dbReference>
<dbReference type="PANTHER" id="PTHR23011:SF41">
    <property type="entry name" value="CYCLIC NUCLEOTIDE-BINDING DOMAIN-CONTAINING PROTEIN"/>
    <property type="match status" value="1"/>
</dbReference>
<dbReference type="PANTHER" id="PTHR23011">
    <property type="entry name" value="CYCLIC NUCLEOTIDE-BINDING DOMAIN CONTAINING PROTEIN"/>
    <property type="match status" value="1"/>
</dbReference>
<dbReference type="Gene3D" id="2.60.120.10">
    <property type="entry name" value="Jelly Rolls"/>
    <property type="match status" value="1"/>
</dbReference>
<dbReference type="GeneID" id="113464833"/>
<proteinExistence type="predicted"/>
<name>A0AAJ7S7I6_9HYME</name>
<dbReference type="InterPro" id="IPR014710">
    <property type="entry name" value="RmlC-like_jellyroll"/>
</dbReference>